<dbReference type="OrthoDB" id="6880011at2759"/>
<dbReference type="PANTHER" id="PTHR11465">
    <property type="entry name" value="CATALASE"/>
    <property type="match status" value="1"/>
</dbReference>
<dbReference type="FunFam" id="2.40.180.10:FF:000001">
    <property type="entry name" value="Catalase"/>
    <property type="match status" value="1"/>
</dbReference>
<comment type="similarity">
    <text evidence="1 11">Belongs to the catalase family.</text>
</comment>
<keyword evidence="7 11" id="KW-0376">Hydrogen peroxide</keyword>
<name>A0A165LMW3_EXIGL</name>
<evidence type="ECO:0000256" key="7">
    <source>
        <dbReference type="ARBA" id="ARBA00023324"/>
    </source>
</evidence>
<evidence type="ECO:0000256" key="4">
    <source>
        <dbReference type="ARBA" id="ARBA00022723"/>
    </source>
</evidence>
<dbReference type="CDD" id="cd08157">
    <property type="entry name" value="catalase_fungal"/>
    <property type="match status" value="1"/>
</dbReference>
<evidence type="ECO:0000256" key="6">
    <source>
        <dbReference type="ARBA" id="ARBA00023004"/>
    </source>
</evidence>
<comment type="catalytic activity">
    <reaction evidence="11">
        <text>2 H2O2 = O2 + 2 H2O</text>
        <dbReference type="Rhea" id="RHEA:20309"/>
        <dbReference type="ChEBI" id="CHEBI:15377"/>
        <dbReference type="ChEBI" id="CHEBI:15379"/>
        <dbReference type="ChEBI" id="CHEBI:16240"/>
        <dbReference type="EC" id="1.11.1.6"/>
    </reaction>
</comment>
<evidence type="ECO:0000259" key="14">
    <source>
        <dbReference type="SMART" id="SM01060"/>
    </source>
</evidence>
<dbReference type="SUPFAM" id="SSF56634">
    <property type="entry name" value="Heme-dependent catalase-like"/>
    <property type="match status" value="1"/>
</dbReference>
<dbReference type="GO" id="GO:0042744">
    <property type="term" value="P:hydrogen peroxide catabolic process"/>
    <property type="evidence" value="ECO:0007669"/>
    <property type="project" value="UniProtKB-KW"/>
</dbReference>
<gene>
    <name evidence="15" type="ORF">EXIGLDRAFT_669762</name>
</gene>
<dbReference type="STRING" id="1314781.A0A165LMW3"/>
<evidence type="ECO:0000256" key="13">
    <source>
        <dbReference type="SAM" id="MobiDB-lite"/>
    </source>
</evidence>
<feature type="region of interest" description="Disordered" evidence="13">
    <location>
        <begin position="1"/>
        <end position="28"/>
    </location>
</feature>
<feature type="active site" evidence="9">
    <location>
        <position position="63"/>
    </location>
</feature>
<dbReference type="GO" id="GO:0005777">
    <property type="term" value="C:peroxisome"/>
    <property type="evidence" value="ECO:0007669"/>
    <property type="project" value="TreeGrafter"/>
</dbReference>
<keyword evidence="2 11" id="KW-0575">Peroxidase</keyword>
<evidence type="ECO:0000256" key="11">
    <source>
        <dbReference type="RuleBase" id="RU000498"/>
    </source>
</evidence>
<dbReference type="InterPro" id="IPR010582">
    <property type="entry name" value="Catalase_immune_responsive"/>
</dbReference>
<feature type="domain" description="Catalase core" evidence="14">
    <location>
        <begin position="16"/>
        <end position="398"/>
    </location>
</feature>
<feature type="binding site" description="axial binding residue" evidence="10">
    <location>
        <position position="346"/>
    </location>
    <ligand>
        <name>heme</name>
        <dbReference type="ChEBI" id="CHEBI:30413"/>
    </ligand>
    <ligandPart>
        <name>Fe</name>
        <dbReference type="ChEBI" id="CHEBI:18248"/>
    </ligandPart>
</feature>
<dbReference type="PROSITE" id="PS00437">
    <property type="entry name" value="CATALASE_1"/>
    <property type="match status" value="1"/>
</dbReference>
<evidence type="ECO:0000256" key="9">
    <source>
        <dbReference type="PIRSR" id="PIRSR038928-1"/>
    </source>
</evidence>
<dbReference type="GO" id="GO:0042542">
    <property type="term" value="P:response to hydrogen peroxide"/>
    <property type="evidence" value="ECO:0007669"/>
    <property type="project" value="TreeGrafter"/>
</dbReference>
<dbReference type="InterPro" id="IPR020835">
    <property type="entry name" value="Catalase_sf"/>
</dbReference>
<evidence type="ECO:0000256" key="12">
    <source>
        <dbReference type="RuleBase" id="RU004142"/>
    </source>
</evidence>
<dbReference type="SMART" id="SM01060">
    <property type="entry name" value="Catalase"/>
    <property type="match status" value="1"/>
</dbReference>
<dbReference type="PROSITE" id="PS51402">
    <property type="entry name" value="CATALASE_3"/>
    <property type="match status" value="1"/>
</dbReference>
<dbReference type="EC" id="1.11.1.6" evidence="11"/>
<evidence type="ECO:0000313" key="16">
    <source>
        <dbReference type="Proteomes" id="UP000077266"/>
    </source>
</evidence>
<dbReference type="InterPro" id="IPR002226">
    <property type="entry name" value="Catalase_haem_BS"/>
</dbReference>
<evidence type="ECO:0000256" key="10">
    <source>
        <dbReference type="PIRSR" id="PIRSR038928-2"/>
    </source>
</evidence>
<evidence type="ECO:0000256" key="3">
    <source>
        <dbReference type="ARBA" id="ARBA00022617"/>
    </source>
</evidence>
<dbReference type="InterPro" id="IPR011614">
    <property type="entry name" value="Catalase_core"/>
</dbReference>
<comment type="cofactor">
    <cofactor evidence="10">
        <name>heme</name>
        <dbReference type="ChEBI" id="CHEBI:30413"/>
    </cofactor>
</comment>
<dbReference type="InterPro" id="IPR024708">
    <property type="entry name" value="Catalase_AS"/>
</dbReference>
<dbReference type="GO" id="GO:0005739">
    <property type="term" value="C:mitochondrion"/>
    <property type="evidence" value="ECO:0007669"/>
    <property type="project" value="TreeGrafter"/>
</dbReference>
<dbReference type="Pfam" id="PF06628">
    <property type="entry name" value="Catalase-rel"/>
    <property type="match status" value="1"/>
</dbReference>
<evidence type="ECO:0000256" key="1">
    <source>
        <dbReference type="ARBA" id="ARBA00005329"/>
    </source>
</evidence>
<reference evidence="15 16" key="1">
    <citation type="journal article" date="2016" name="Mol. Biol. Evol.">
        <title>Comparative Genomics of Early-Diverging Mushroom-Forming Fungi Provides Insights into the Origins of Lignocellulose Decay Capabilities.</title>
        <authorList>
            <person name="Nagy L.G."/>
            <person name="Riley R."/>
            <person name="Tritt A."/>
            <person name="Adam C."/>
            <person name="Daum C."/>
            <person name="Floudas D."/>
            <person name="Sun H."/>
            <person name="Yadav J.S."/>
            <person name="Pangilinan J."/>
            <person name="Larsson K.H."/>
            <person name="Matsuura K."/>
            <person name="Barry K."/>
            <person name="Labutti K."/>
            <person name="Kuo R."/>
            <person name="Ohm R.A."/>
            <person name="Bhattacharya S.S."/>
            <person name="Shirouzu T."/>
            <person name="Yoshinaga Y."/>
            <person name="Martin F.M."/>
            <person name="Grigoriev I.V."/>
            <person name="Hibbett D.S."/>
        </authorList>
    </citation>
    <scope>NUCLEOTIDE SEQUENCE [LARGE SCALE GENOMIC DNA]</scope>
    <source>
        <strain evidence="15 16">HHB12029</strain>
    </source>
</reference>
<dbReference type="PRINTS" id="PR00067">
    <property type="entry name" value="CATALASE"/>
</dbReference>
<evidence type="ECO:0000256" key="8">
    <source>
        <dbReference type="ARBA" id="ARBA00044729"/>
    </source>
</evidence>
<dbReference type="Proteomes" id="UP000077266">
    <property type="component" value="Unassembled WGS sequence"/>
</dbReference>
<dbReference type="PIRSF" id="PIRSF038928">
    <property type="entry name" value="Catalase_clade1-3"/>
    <property type="match status" value="1"/>
</dbReference>
<dbReference type="EMBL" id="KV425923">
    <property type="protein sequence ID" value="KZV98076.1"/>
    <property type="molecule type" value="Genomic_DNA"/>
</dbReference>
<comment type="function">
    <text evidence="8 12">Catalyzes the degradation of hydrogen peroxide (H(2)O(2)) generated by peroxisomal oxidases to water and oxygen, thereby protecting cells from the toxic effects of hydrogen peroxide.</text>
</comment>
<keyword evidence="16" id="KW-1185">Reference proteome</keyword>
<dbReference type="InterPro" id="IPR018028">
    <property type="entry name" value="Catalase"/>
</dbReference>
<dbReference type="Gene3D" id="2.40.180.10">
    <property type="entry name" value="Catalase core domain"/>
    <property type="match status" value="1"/>
</dbReference>
<keyword evidence="6 10" id="KW-0408">Iron</keyword>
<dbReference type="FunCoup" id="A0A165LMW3">
    <property type="interactions" value="291"/>
</dbReference>
<evidence type="ECO:0000256" key="5">
    <source>
        <dbReference type="ARBA" id="ARBA00023002"/>
    </source>
</evidence>
<feature type="active site" evidence="9">
    <location>
        <position position="136"/>
    </location>
</feature>
<dbReference type="InterPro" id="IPR024711">
    <property type="entry name" value="Catalase_clade1/3"/>
</dbReference>
<sequence>MPSKQVFAHKDGATYTTSNGAPVPEPYAAGRLGRRGPLLLQDFHHIDLLAHFDRERIPERVVHAKGAGAFGYFEVTHDVTDISCASMFASVGKKTPAVVRFSTVGGESGSADTARDPRGFAMKFKTDEGNWDWVFNNTPVFFLRDPAKFPHFIHTQKRDPQTHLKDASMFWDYLSQNPESVHQVMILFGDRGIPDGYHHMHGYSGHTFKWVNAQGKFVYTQVHLKKKGGAKTILAEDAVRIAGENADYGIQTLFEDIQDGKFPEWDVFVQTMTPEQAEKFRYNILDLTKIWPHDQFPLRPVGKLVLNENPQNYFAQIEQAAFSPSHLVTGVEPSVDPVLQSRLFSYPDTHRHRLGTNYQQLPVNAPLVPIANFQRDGPQLFVHQGARPNYQSSIAPLTYKARPYDLEDHEVFLGNALYDLSEITELDFEQPRALWQKVFDDGAKERFVKNVAGHLKDAHPPVITRQLSVFAAVDQGLADRLAAAIGVATVKPLAVKPAAHAENTKYKFKAA</sequence>
<dbReference type="GO" id="GO:0046872">
    <property type="term" value="F:metal ion binding"/>
    <property type="evidence" value="ECO:0007669"/>
    <property type="project" value="UniProtKB-KW"/>
</dbReference>
<evidence type="ECO:0000256" key="2">
    <source>
        <dbReference type="ARBA" id="ARBA00022559"/>
    </source>
</evidence>
<dbReference type="Pfam" id="PF00199">
    <property type="entry name" value="Catalase"/>
    <property type="match status" value="1"/>
</dbReference>
<dbReference type="GO" id="GO:0004096">
    <property type="term" value="F:catalase activity"/>
    <property type="evidence" value="ECO:0007669"/>
    <property type="project" value="UniProtKB-EC"/>
</dbReference>
<keyword evidence="3 10" id="KW-0349">Heme</keyword>
<dbReference type="InParanoid" id="A0A165LMW3"/>
<dbReference type="PANTHER" id="PTHR11465:SF62">
    <property type="entry name" value="CATALASE T"/>
    <property type="match status" value="1"/>
</dbReference>
<accession>A0A165LMW3</accession>
<evidence type="ECO:0000313" key="15">
    <source>
        <dbReference type="EMBL" id="KZV98076.1"/>
    </source>
</evidence>
<protein>
    <recommendedName>
        <fullName evidence="11">Catalase</fullName>
        <ecNumber evidence="11">1.11.1.6</ecNumber>
    </recommendedName>
</protein>
<keyword evidence="4 10" id="KW-0479">Metal-binding</keyword>
<dbReference type="GO" id="GO:0020037">
    <property type="term" value="F:heme binding"/>
    <property type="evidence" value="ECO:0007669"/>
    <property type="project" value="InterPro"/>
</dbReference>
<dbReference type="PROSITE" id="PS00438">
    <property type="entry name" value="CATALASE_2"/>
    <property type="match status" value="1"/>
</dbReference>
<dbReference type="AlphaFoldDB" id="A0A165LMW3"/>
<keyword evidence="5 11" id="KW-0560">Oxidoreductase</keyword>
<organism evidence="15 16">
    <name type="scientific">Exidia glandulosa HHB12029</name>
    <dbReference type="NCBI Taxonomy" id="1314781"/>
    <lineage>
        <taxon>Eukaryota</taxon>
        <taxon>Fungi</taxon>
        <taxon>Dikarya</taxon>
        <taxon>Basidiomycota</taxon>
        <taxon>Agaricomycotina</taxon>
        <taxon>Agaricomycetes</taxon>
        <taxon>Auriculariales</taxon>
        <taxon>Exidiaceae</taxon>
        <taxon>Exidia</taxon>
    </lineage>
</organism>
<proteinExistence type="inferred from homology"/>